<dbReference type="EMBL" id="BOML01000066">
    <property type="protein sequence ID" value="GIE06720.1"/>
    <property type="molecule type" value="Genomic_DNA"/>
</dbReference>
<evidence type="ECO:0000313" key="8">
    <source>
        <dbReference type="Proteomes" id="UP000637628"/>
    </source>
</evidence>
<dbReference type="PROSITE" id="PS51935">
    <property type="entry name" value="NLPC_P60"/>
    <property type="match status" value="1"/>
</dbReference>
<protein>
    <recommendedName>
        <fullName evidence="6">NlpC/P60 domain-containing protein</fullName>
    </recommendedName>
</protein>
<dbReference type="PANTHER" id="PTHR47359:SF3">
    <property type="entry name" value="NLP_P60 DOMAIN-CONTAINING PROTEIN-RELATED"/>
    <property type="match status" value="1"/>
</dbReference>
<evidence type="ECO:0000259" key="6">
    <source>
        <dbReference type="PROSITE" id="PS51935"/>
    </source>
</evidence>
<dbReference type="RefSeq" id="WP_203734569.1">
    <property type="nucleotide sequence ID" value="NZ_BAAATX010000019.1"/>
</dbReference>
<dbReference type="InterPro" id="IPR051794">
    <property type="entry name" value="PG_Endopeptidase_C40"/>
</dbReference>
<name>A0ABQ3ZA73_9ACTN</name>
<keyword evidence="4" id="KW-0788">Thiol protease</keyword>
<comment type="caution">
    <text evidence="7">The sequence shown here is derived from an EMBL/GenBank/DDBJ whole genome shotgun (WGS) entry which is preliminary data.</text>
</comment>
<feature type="domain" description="NlpC/P60" evidence="6">
    <location>
        <begin position="215"/>
        <end position="331"/>
    </location>
</feature>
<evidence type="ECO:0000256" key="5">
    <source>
        <dbReference type="SAM" id="SignalP"/>
    </source>
</evidence>
<dbReference type="SUPFAM" id="SSF54001">
    <property type="entry name" value="Cysteine proteinases"/>
    <property type="match status" value="1"/>
</dbReference>
<dbReference type="InterPro" id="IPR000064">
    <property type="entry name" value="NLP_P60_dom"/>
</dbReference>
<feature type="chain" id="PRO_5046931087" description="NlpC/P60 domain-containing protein" evidence="5">
    <location>
        <begin position="35"/>
        <end position="331"/>
    </location>
</feature>
<evidence type="ECO:0000256" key="1">
    <source>
        <dbReference type="ARBA" id="ARBA00007074"/>
    </source>
</evidence>
<dbReference type="Gene3D" id="3.90.1720.10">
    <property type="entry name" value="endopeptidase domain like (from Nostoc punctiforme)"/>
    <property type="match status" value="1"/>
</dbReference>
<sequence>MKRIGAHRAAVLRSLVCVLAAAGIVFTGPSVANAAPSSPASVEAQIDKQWNDLEPVIEQYNDVHGKLLKNQTQQKKLASQITPLQVQVDVALSQVRGLATDAYMQGAPNAFNAMLISGSPTGLTAKLTYLDQLARHQQDQIAGVAKLRDQYTATKSDLDVLTTSIAARDADLAKKKAAIEKKINDLQKLRIQAYGAAGEADGPYKTGPCPVTYSNDKGGRAAQRACDLIGKPYVFGSNGPNSYDCSGLTQAAWASVGVSLEHYTKDQWNEGKAVSRDELQPGDLVFYYPGSLHHVAIYIGGGMVVHAPHTGDHVRMATIERGPIAGYRRPG</sequence>
<keyword evidence="2" id="KW-0645">Protease</keyword>
<dbReference type="PANTHER" id="PTHR47359">
    <property type="entry name" value="PEPTIDOGLYCAN DL-ENDOPEPTIDASE CWLO"/>
    <property type="match status" value="1"/>
</dbReference>
<organism evidence="7 8">
    <name type="scientific">Paractinoplanes durhamensis</name>
    <dbReference type="NCBI Taxonomy" id="113563"/>
    <lineage>
        <taxon>Bacteria</taxon>
        <taxon>Bacillati</taxon>
        <taxon>Actinomycetota</taxon>
        <taxon>Actinomycetes</taxon>
        <taxon>Micromonosporales</taxon>
        <taxon>Micromonosporaceae</taxon>
        <taxon>Paractinoplanes</taxon>
    </lineage>
</organism>
<accession>A0ABQ3ZA73</accession>
<reference evidence="7 8" key="1">
    <citation type="submission" date="2021-01" db="EMBL/GenBank/DDBJ databases">
        <title>Whole genome shotgun sequence of Actinoplanes durhamensis NBRC 14914.</title>
        <authorList>
            <person name="Komaki H."/>
            <person name="Tamura T."/>
        </authorList>
    </citation>
    <scope>NUCLEOTIDE SEQUENCE [LARGE SCALE GENOMIC DNA]</scope>
    <source>
        <strain evidence="7 8">NBRC 14914</strain>
    </source>
</reference>
<evidence type="ECO:0000256" key="4">
    <source>
        <dbReference type="ARBA" id="ARBA00022807"/>
    </source>
</evidence>
<gene>
    <name evidence="7" type="ORF">Adu01nite_80700</name>
</gene>
<dbReference type="Gene3D" id="6.10.250.3150">
    <property type="match status" value="1"/>
</dbReference>
<evidence type="ECO:0000256" key="3">
    <source>
        <dbReference type="ARBA" id="ARBA00022801"/>
    </source>
</evidence>
<dbReference type="Proteomes" id="UP000637628">
    <property type="component" value="Unassembled WGS sequence"/>
</dbReference>
<proteinExistence type="inferred from homology"/>
<dbReference type="InterPro" id="IPR038765">
    <property type="entry name" value="Papain-like_cys_pep_sf"/>
</dbReference>
<keyword evidence="5" id="KW-0732">Signal</keyword>
<evidence type="ECO:0000256" key="2">
    <source>
        <dbReference type="ARBA" id="ARBA00022670"/>
    </source>
</evidence>
<comment type="similarity">
    <text evidence="1">Belongs to the peptidase C40 family.</text>
</comment>
<keyword evidence="8" id="KW-1185">Reference proteome</keyword>
<dbReference type="Pfam" id="PF00877">
    <property type="entry name" value="NLPC_P60"/>
    <property type="match status" value="1"/>
</dbReference>
<feature type="signal peptide" evidence="5">
    <location>
        <begin position="1"/>
        <end position="34"/>
    </location>
</feature>
<evidence type="ECO:0000313" key="7">
    <source>
        <dbReference type="EMBL" id="GIE06720.1"/>
    </source>
</evidence>
<keyword evidence="3" id="KW-0378">Hydrolase</keyword>